<reference evidence="2 3" key="1">
    <citation type="journal article" date="2019" name="Genome Biol. Evol.">
        <title>Insights into the evolution of the New World diploid cottons (Gossypium, subgenus Houzingenia) based on genome sequencing.</title>
        <authorList>
            <person name="Grover C.E."/>
            <person name="Arick M.A. 2nd"/>
            <person name="Thrash A."/>
            <person name="Conover J.L."/>
            <person name="Sanders W.S."/>
            <person name="Peterson D.G."/>
            <person name="Frelichowski J.E."/>
            <person name="Scheffler J.A."/>
            <person name="Scheffler B.E."/>
            <person name="Wendel J.F."/>
        </authorList>
    </citation>
    <scope>NUCLEOTIDE SEQUENCE [LARGE SCALE GENOMIC DNA]</scope>
    <source>
        <strain evidence="2">27</strain>
        <tissue evidence="2">Leaf</tissue>
    </source>
</reference>
<dbReference type="AlphaFoldDB" id="A0A7J8T2N1"/>
<evidence type="ECO:0000313" key="3">
    <source>
        <dbReference type="Proteomes" id="UP000593561"/>
    </source>
</evidence>
<accession>A0A7J8T2N1</accession>
<keyword evidence="3" id="KW-1185">Reference proteome</keyword>
<protein>
    <submittedName>
        <fullName evidence="2">Uncharacterized protein</fullName>
    </submittedName>
</protein>
<sequence length="185" mass="21527">MVVYITHLLYHRLLSSFIDFLRRMFPKPHCYDLILHSKIGMNMQTKHKKKKARKHDSELKCRRWKGELEEIRKEQNSIREGQSKVGEKLEAMEIECEALHEESKLMIERSALTHIRFAVMLNILTVRKNGDYAKAAHFTQLLRYIEIKETGDECYLSSVQCGGGDYDSLVSRLCLHKTGVTSVLS</sequence>
<proteinExistence type="predicted"/>
<comment type="caution">
    <text evidence="2">The sequence shown here is derived from an EMBL/GenBank/DDBJ whole genome shotgun (WGS) entry which is preliminary data.</text>
</comment>
<dbReference type="PANTHER" id="PTHR48248">
    <property type="entry name" value="UVR DOMAIN-CONTAINING PROTEIN"/>
    <property type="match status" value="1"/>
</dbReference>
<name>A0A7J8T2N1_GOSDV</name>
<dbReference type="PANTHER" id="PTHR48248:SF2">
    <property type="match status" value="1"/>
</dbReference>
<evidence type="ECO:0000313" key="2">
    <source>
        <dbReference type="EMBL" id="MBA0632453.1"/>
    </source>
</evidence>
<gene>
    <name evidence="2" type="ORF">Godav_001184</name>
</gene>
<evidence type="ECO:0000256" key="1">
    <source>
        <dbReference type="SAM" id="Coils"/>
    </source>
</evidence>
<organism evidence="2 3">
    <name type="scientific">Gossypium davidsonii</name>
    <name type="common">Davidson's cotton</name>
    <name type="synonym">Gossypium klotzschianum subsp. davidsonii</name>
    <dbReference type="NCBI Taxonomy" id="34287"/>
    <lineage>
        <taxon>Eukaryota</taxon>
        <taxon>Viridiplantae</taxon>
        <taxon>Streptophyta</taxon>
        <taxon>Embryophyta</taxon>
        <taxon>Tracheophyta</taxon>
        <taxon>Spermatophyta</taxon>
        <taxon>Magnoliopsida</taxon>
        <taxon>eudicotyledons</taxon>
        <taxon>Gunneridae</taxon>
        <taxon>Pentapetalae</taxon>
        <taxon>rosids</taxon>
        <taxon>malvids</taxon>
        <taxon>Malvales</taxon>
        <taxon>Malvaceae</taxon>
        <taxon>Malvoideae</taxon>
        <taxon>Gossypium</taxon>
    </lineage>
</organism>
<keyword evidence="1" id="KW-0175">Coiled coil</keyword>
<dbReference type="EMBL" id="JABFAC010000013">
    <property type="protein sequence ID" value="MBA0632453.1"/>
    <property type="molecule type" value="Genomic_DNA"/>
</dbReference>
<dbReference type="Proteomes" id="UP000593561">
    <property type="component" value="Unassembled WGS sequence"/>
</dbReference>
<feature type="coiled-coil region" evidence="1">
    <location>
        <begin position="54"/>
        <end position="109"/>
    </location>
</feature>